<gene>
    <name evidence="1" type="ORF">QR680_003903</name>
</gene>
<evidence type="ECO:0000313" key="1">
    <source>
        <dbReference type="EMBL" id="KAK0408353.1"/>
    </source>
</evidence>
<organism evidence="1 2">
    <name type="scientific">Steinernema hermaphroditum</name>
    <dbReference type="NCBI Taxonomy" id="289476"/>
    <lineage>
        <taxon>Eukaryota</taxon>
        <taxon>Metazoa</taxon>
        <taxon>Ecdysozoa</taxon>
        <taxon>Nematoda</taxon>
        <taxon>Chromadorea</taxon>
        <taxon>Rhabditida</taxon>
        <taxon>Tylenchina</taxon>
        <taxon>Panagrolaimomorpha</taxon>
        <taxon>Strongyloidoidea</taxon>
        <taxon>Steinernematidae</taxon>
        <taxon>Steinernema</taxon>
    </lineage>
</organism>
<evidence type="ECO:0000313" key="2">
    <source>
        <dbReference type="Proteomes" id="UP001175271"/>
    </source>
</evidence>
<protein>
    <submittedName>
        <fullName evidence="1">Uncharacterized protein</fullName>
    </submittedName>
</protein>
<reference evidence="1" key="1">
    <citation type="submission" date="2023-06" db="EMBL/GenBank/DDBJ databases">
        <title>Genomic analysis of the entomopathogenic nematode Steinernema hermaphroditum.</title>
        <authorList>
            <person name="Schwarz E.M."/>
            <person name="Heppert J.K."/>
            <person name="Baniya A."/>
            <person name="Schwartz H.T."/>
            <person name="Tan C.-H."/>
            <person name="Antoshechkin I."/>
            <person name="Sternberg P.W."/>
            <person name="Goodrich-Blair H."/>
            <person name="Dillman A.R."/>
        </authorList>
    </citation>
    <scope>NUCLEOTIDE SEQUENCE</scope>
    <source>
        <strain evidence="1">PS9179</strain>
        <tissue evidence="1">Whole animal</tissue>
    </source>
</reference>
<comment type="caution">
    <text evidence="1">The sequence shown here is derived from an EMBL/GenBank/DDBJ whole genome shotgun (WGS) entry which is preliminary data.</text>
</comment>
<accession>A0AA39HM10</accession>
<dbReference type="Proteomes" id="UP001175271">
    <property type="component" value="Unassembled WGS sequence"/>
</dbReference>
<sequence length="280" mass="32442">MSHLTMIHHLLPKEMETIVKPFDWNAAAREDHQVELYLLDIDVYISEDKQIHLSVKKRLSNEQSAGPRSHVSVDFDWIDSKIWKLQNGMDVAHCLDEVVLDSEKDWMEMVEWYGPVEVKTKSGYQVLQLDVHPDLISLEIENRGSHVAFTTKRTIMDNPMLKSLLFRWKVEGNGDYIINGRQKVVLLVEESAWNRLRGSKSGRVVVHHPTMNRRLLLEVEMNYSWGVAVRFSVLGIDTEAVTDWNLNLLFKEKSKWWRGVLPALLCPFVNILTSVSHNSQ</sequence>
<keyword evidence="2" id="KW-1185">Reference proteome</keyword>
<dbReference type="AlphaFoldDB" id="A0AA39HM10"/>
<proteinExistence type="predicted"/>
<dbReference type="EMBL" id="JAUCMV010000003">
    <property type="protein sequence ID" value="KAK0408353.1"/>
    <property type="molecule type" value="Genomic_DNA"/>
</dbReference>
<name>A0AA39HM10_9BILA</name>